<dbReference type="RefSeq" id="WP_238461983.1">
    <property type="nucleotide sequence ID" value="NZ_JAKLJA010000001.1"/>
</dbReference>
<dbReference type="InterPro" id="IPR036390">
    <property type="entry name" value="WH_DNA-bd_sf"/>
</dbReference>
<sequence length="224" mass="25593">MREDIVKYLGTVQQSTAKVIALKVGMDHLDVARELNHMLNDGLVEREKKHGAGNEYYYWLSRTERAPETQSQPVALEAKTDSAPATVIDPVEHKFMERQIAALQNHVDDLTARRDAAAAERLQIETERDELKVENDALKRAVAKLRENNSALERRIDELTIVDAEFKPNEVYVTVGRYAKPKRHKTIEKAQRRASQLVRSEKESEVLVCEPVGRVVRGSEWRPN</sequence>
<accession>A0A9X1UG90</accession>
<dbReference type="AlphaFoldDB" id="A0A9X1UG90"/>
<protein>
    <submittedName>
        <fullName evidence="2">1-pyrroline-5-carboxylate dehydrogenase</fullName>
    </submittedName>
</protein>
<comment type="caution">
    <text evidence="2">The sequence shown here is derived from an EMBL/GenBank/DDBJ whole genome shotgun (WGS) entry which is preliminary data.</text>
</comment>
<keyword evidence="1" id="KW-0175">Coiled coil</keyword>
<evidence type="ECO:0000256" key="1">
    <source>
        <dbReference type="SAM" id="Coils"/>
    </source>
</evidence>
<feature type="coiled-coil region" evidence="1">
    <location>
        <begin position="93"/>
        <end position="162"/>
    </location>
</feature>
<dbReference type="Proteomes" id="UP001139308">
    <property type="component" value="Unassembled WGS sequence"/>
</dbReference>
<dbReference type="Gene3D" id="1.10.10.10">
    <property type="entry name" value="Winged helix-like DNA-binding domain superfamily/Winged helix DNA-binding domain"/>
    <property type="match status" value="1"/>
</dbReference>
<reference evidence="2" key="1">
    <citation type="submission" date="2022-01" db="EMBL/GenBank/DDBJ databases">
        <title>Genome sequence and assembly of Parabukholderia sp. RG36.</title>
        <authorList>
            <person name="Chhetri G."/>
        </authorList>
    </citation>
    <scope>NUCLEOTIDE SEQUENCE</scope>
    <source>
        <strain evidence="2">RG36</strain>
    </source>
</reference>
<evidence type="ECO:0000313" key="2">
    <source>
        <dbReference type="EMBL" id="MCG5072232.1"/>
    </source>
</evidence>
<dbReference type="Gene3D" id="1.20.5.1000">
    <property type="entry name" value="arf6 gtpase in complex with a specific effector, jip4"/>
    <property type="match status" value="1"/>
</dbReference>
<name>A0A9X1UG90_9BURK</name>
<keyword evidence="3" id="KW-1185">Reference proteome</keyword>
<dbReference type="InterPro" id="IPR036388">
    <property type="entry name" value="WH-like_DNA-bd_sf"/>
</dbReference>
<evidence type="ECO:0000313" key="3">
    <source>
        <dbReference type="Proteomes" id="UP001139308"/>
    </source>
</evidence>
<gene>
    <name evidence="2" type="ORF">L5014_02455</name>
</gene>
<proteinExistence type="predicted"/>
<dbReference type="SUPFAM" id="SSF46785">
    <property type="entry name" value="Winged helix' DNA-binding domain"/>
    <property type="match status" value="1"/>
</dbReference>
<dbReference type="EMBL" id="JAKLJA010000001">
    <property type="protein sequence ID" value="MCG5072232.1"/>
    <property type="molecule type" value="Genomic_DNA"/>
</dbReference>
<organism evidence="2 3">
    <name type="scientific">Paraburkholderia tagetis</name>
    <dbReference type="NCBI Taxonomy" id="2913261"/>
    <lineage>
        <taxon>Bacteria</taxon>
        <taxon>Pseudomonadati</taxon>
        <taxon>Pseudomonadota</taxon>
        <taxon>Betaproteobacteria</taxon>
        <taxon>Burkholderiales</taxon>
        <taxon>Burkholderiaceae</taxon>
        <taxon>Paraburkholderia</taxon>
    </lineage>
</organism>